<evidence type="ECO:0000256" key="1">
    <source>
        <dbReference type="SAM" id="MobiDB-lite"/>
    </source>
</evidence>
<dbReference type="EMBL" id="QGKY02001925">
    <property type="protein sequence ID" value="KAF2547778.1"/>
    <property type="molecule type" value="Genomic_DNA"/>
</dbReference>
<accession>A0A8S9GUB1</accession>
<sequence length="278" mass="30671">MAAHSNPQYVKYGNMEYRPKMTLPQNTNSPHSGRRGSRIDDHPYANDEATSKLQEQNMVNQVEDQVIGSSSQITPTQRPLERNLDEVDFPVRQVPTAAEVLDDINEATLRYLNVDDPIERAARQQRALQSEIDGSVEATVVGIIQHSVDTVNLMPSLSVPSVLAPSEDQDKGPTTQSTNVPKKRGRPPKPRSTRAIQNSPRVSLSSKRRTLNVVRSSPSTHTRNTPRTTGQASRAPSQQRQTGKSIAGPSSNTNADANKRPPGNFYGESHITFFLQQS</sequence>
<reference evidence="2" key="1">
    <citation type="submission" date="2019-12" db="EMBL/GenBank/DDBJ databases">
        <title>Genome sequencing and annotation of Brassica cretica.</title>
        <authorList>
            <person name="Studholme D.J."/>
            <person name="Sarris P.F."/>
        </authorList>
    </citation>
    <scope>NUCLEOTIDE SEQUENCE</scope>
    <source>
        <strain evidence="2">PFS-102/07</strain>
        <tissue evidence="2">Leaf</tissue>
    </source>
</reference>
<feature type="compositionally biased region" description="Polar residues" evidence="1">
    <location>
        <begin position="213"/>
        <end position="256"/>
    </location>
</feature>
<feature type="compositionally biased region" description="Polar residues" evidence="1">
    <location>
        <begin position="194"/>
        <end position="205"/>
    </location>
</feature>
<feature type="region of interest" description="Disordered" evidence="1">
    <location>
        <begin position="1"/>
        <end position="49"/>
    </location>
</feature>
<protein>
    <submittedName>
        <fullName evidence="2">Uncharacterized protein</fullName>
    </submittedName>
</protein>
<comment type="caution">
    <text evidence="2">The sequence shown here is derived from an EMBL/GenBank/DDBJ whole genome shotgun (WGS) entry which is preliminary data.</text>
</comment>
<proteinExistence type="predicted"/>
<name>A0A8S9GUB1_BRACR</name>
<organism evidence="2">
    <name type="scientific">Brassica cretica</name>
    <name type="common">Mustard</name>
    <dbReference type="NCBI Taxonomy" id="69181"/>
    <lineage>
        <taxon>Eukaryota</taxon>
        <taxon>Viridiplantae</taxon>
        <taxon>Streptophyta</taxon>
        <taxon>Embryophyta</taxon>
        <taxon>Tracheophyta</taxon>
        <taxon>Spermatophyta</taxon>
        <taxon>Magnoliopsida</taxon>
        <taxon>eudicotyledons</taxon>
        <taxon>Gunneridae</taxon>
        <taxon>Pentapetalae</taxon>
        <taxon>rosids</taxon>
        <taxon>malvids</taxon>
        <taxon>Brassicales</taxon>
        <taxon>Brassicaceae</taxon>
        <taxon>Brassiceae</taxon>
        <taxon>Brassica</taxon>
    </lineage>
</organism>
<feature type="compositionally biased region" description="Basic residues" evidence="1">
    <location>
        <begin position="181"/>
        <end position="192"/>
    </location>
</feature>
<evidence type="ECO:0000313" key="2">
    <source>
        <dbReference type="EMBL" id="KAF2547778.1"/>
    </source>
</evidence>
<feature type="region of interest" description="Disordered" evidence="1">
    <location>
        <begin position="162"/>
        <end position="267"/>
    </location>
</feature>
<dbReference type="AlphaFoldDB" id="A0A8S9GUB1"/>
<gene>
    <name evidence="2" type="ORF">F2Q70_00022209</name>
</gene>